<name>A0A328ZE89_9BURK</name>
<gene>
    <name evidence="1" type="ORF">AX018_101619</name>
</gene>
<evidence type="ECO:0000313" key="2">
    <source>
        <dbReference type="Proteomes" id="UP000248856"/>
    </source>
</evidence>
<dbReference type="EMBL" id="QLTA01000016">
    <property type="protein sequence ID" value="RAR82812.1"/>
    <property type="molecule type" value="Genomic_DNA"/>
</dbReference>
<dbReference type="OrthoDB" id="9151999at2"/>
<keyword evidence="2" id="KW-1185">Reference proteome</keyword>
<dbReference type="AlphaFoldDB" id="A0A328ZE89"/>
<evidence type="ECO:0000313" key="1">
    <source>
        <dbReference type="EMBL" id="RAR82812.1"/>
    </source>
</evidence>
<organism evidence="1 2">
    <name type="scientific">Paracidovorax anthurii</name>
    <dbReference type="NCBI Taxonomy" id="78229"/>
    <lineage>
        <taxon>Bacteria</taxon>
        <taxon>Pseudomonadati</taxon>
        <taxon>Pseudomonadota</taxon>
        <taxon>Betaproteobacteria</taxon>
        <taxon>Burkholderiales</taxon>
        <taxon>Comamonadaceae</taxon>
        <taxon>Paracidovorax</taxon>
    </lineage>
</organism>
<accession>A0A328ZE89</accession>
<dbReference type="Proteomes" id="UP000248856">
    <property type="component" value="Unassembled WGS sequence"/>
</dbReference>
<proteinExistence type="predicted"/>
<dbReference type="RefSeq" id="WP_111877151.1">
    <property type="nucleotide sequence ID" value="NZ_CBCSGC010000100.1"/>
</dbReference>
<comment type="caution">
    <text evidence="1">The sequence shown here is derived from an EMBL/GenBank/DDBJ whole genome shotgun (WGS) entry which is preliminary data.</text>
</comment>
<sequence length="210" mass="22097">MDGARPASPPPPIRIALLGAPGTGAAALATALRGHAALPPDRHAFILPALPDLEMAEGAKAEAAPRPPGWTAALETLRATGCAQAWLMGLDGMGLDGTPERPLPADERAHLERRDTALRALLRALAQPFHVLYGPPPDRLRQALALLGAPTDAAGPGNAMKNIANNSIFTATPRHSGTSMPPQPVWQCEKCSDPECEHQLFQRLIARPPG</sequence>
<reference evidence="1 2" key="1">
    <citation type="submission" date="2018-06" db="EMBL/GenBank/DDBJ databases">
        <title>Genomic Encyclopedia of Archaeal and Bacterial Type Strains, Phase II (KMG-II): from individual species to whole genera.</title>
        <authorList>
            <person name="Goeker M."/>
        </authorList>
    </citation>
    <scope>NUCLEOTIDE SEQUENCE [LARGE SCALE GENOMIC DNA]</scope>
    <source>
        <strain evidence="1 2">CFPB 3232</strain>
    </source>
</reference>
<protein>
    <submittedName>
        <fullName evidence="1">Uncharacterized protein</fullName>
    </submittedName>
</protein>